<protein>
    <submittedName>
        <fullName evidence="1">Uncharacterized protein</fullName>
    </submittedName>
</protein>
<reference evidence="1" key="1">
    <citation type="journal article" date="2020" name="Nature">
        <title>Giant virus diversity and host interactions through global metagenomics.</title>
        <authorList>
            <person name="Schulz F."/>
            <person name="Roux S."/>
            <person name="Paez-Espino D."/>
            <person name="Jungbluth S."/>
            <person name="Walsh D.A."/>
            <person name="Denef V.J."/>
            <person name="McMahon K.D."/>
            <person name="Konstantinidis K.T."/>
            <person name="Eloe-Fadrosh E.A."/>
            <person name="Kyrpides N.C."/>
            <person name="Woyke T."/>
        </authorList>
    </citation>
    <scope>NUCLEOTIDE SEQUENCE</scope>
    <source>
        <strain evidence="1">GVMAG-S-1021933-23</strain>
    </source>
</reference>
<sequence>MSLEKILKEIYIVIKSEDSLKNFRINIFFYKNLE</sequence>
<dbReference type="AlphaFoldDB" id="A0A6C0AG96"/>
<accession>A0A6C0AG96</accession>
<organism evidence="1">
    <name type="scientific">viral metagenome</name>
    <dbReference type="NCBI Taxonomy" id="1070528"/>
    <lineage>
        <taxon>unclassified sequences</taxon>
        <taxon>metagenomes</taxon>
        <taxon>organismal metagenomes</taxon>
    </lineage>
</organism>
<name>A0A6C0AG96_9ZZZZ</name>
<proteinExistence type="predicted"/>
<evidence type="ECO:0000313" key="1">
    <source>
        <dbReference type="EMBL" id="QHS78361.1"/>
    </source>
</evidence>
<dbReference type="EMBL" id="MN740596">
    <property type="protein sequence ID" value="QHS78361.1"/>
    <property type="molecule type" value="Genomic_DNA"/>
</dbReference>